<dbReference type="GO" id="GO:0005737">
    <property type="term" value="C:cytoplasm"/>
    <property type="evidence" value="ECO:0007669"/>
    <property type="project" value="TreeGrafter"/>
</dbReference>
<dbReference type="PROSITE" id="PS50082">
    <property type="entry name" value="WD_REPEATS_2"/>
    <property type="match status" value="1"/>
</dbReference>
<dbReference type="SMART" id="SM00320">
    <property type="entry name" value="WD40"/>
    <property type="match status" value="4"/>
</dbReference>
<gene>
    <name evidence="9" type="ORF">TR153343</name>
</gene>
<evidence type="ECO:0000256" key="4">
    <source>
        <dbReference type="ARBA" id="ARBA00022801"/>
    </source>
</evidence>
<evidence type="ECO:0000256" key="2">
    <source>
        <dbReference type="ARBA" id="ARBA00022574"/>
    </source>
</evidence>
<dbReference type="InterPro" id="IPR019775">
    <property type="entry name" value="WD40_repeat_CS"/>
</dbReference>
<dbReference type="AlphaFoldDB" id="A0A0X3PZD0"/>
<dbReference type="InterPro" id="IPR052415">
    <property type="entry name" value="Diphthine_MTase"/>
</dbReference>
<dbReference type="PANTHER" id="PTHR46042">
    <property type="entry name" value="DIPHTHINE METHYLTRANSFERASE"/>
    <property type="match status" value="1"/>
</dbReference>
<dbReference type="InterPro" id="IPR001680">
    <property type="entry name" value="WD40_rpt"/>
</dbReference>
<evidence type="ECO:0000256" key="3">
    <source>
        <dbReference type="ARBA" id="ARBA00022737"/>
    </source>
</evidence>
<evidence type="ECO:0000256" key="8">
    <source>
        <dbReference type="PROSITE-ProRule" id="PRU00221"/>
    </source>
</evidence>
<sequence length="335" mass="37035">MSFREISSFFLSLHTDSVEFSPSHSQLLCGSYELDLETRKISGRITLFTVTGEMVDLLKQHETAGVLDLSWFDDDVCLVALSTGEIGLVNLVGGFYNLEMSTYPLSSSLLLSIDVLDSRAIVSAADGSLFLFDIEKYCTTASCRAHDFEAWTAALHKTNRSLVLSGGDDCLARLWDVRDGLEKPIFSQRHEMGVCSVSSLPNCEHIISTGCFDERLRIWDLRAPKSPLVKEVVHTTGGGVWRHKWANPSASHVLLAAMHAGFAVGAFEANVLDCSNDIQTAPLVSYYRQTSELAYGVDWFILSEQSGSSNSPRFRALVATCSFYDNHVTFAVYEE</sequence>
<dbReference type="EMBL" id="GEEE01007858">
    <property type="protein sequence ID" value="JAP55367.1"/>
    <property type="molecule type" value="Transcribed_RNA"/>
</dbReference>
<dbReference type="Gene3D" id="2.130.10.10">
    <property type="entry name" value="YVTN repeat-like/Quinoprotein amine dehydrogenase"/>
    <property type="match status" value="1"/>
</dbReference>
<dbReference type="InterPro" id="IPR036322">
    <property type="entry name" value="WD40_repeat_dom_sf"/>
</dbReference>
<feature type="repeat" description="WD" evidence="8">
    <location>
        <begin position="187"/>
        <end position="229"/>
    </location>
</feature>
<organism evidence="9">
    <name type="scientific">Schistocephalus solidus</name>
    <name type="common">Tapeworm</name>
    <dbReference type="NCBI Taxonomy" id="70667"/>
    <lineage>
        <taxon>Eukaryota</taxon>
        <taxon>Metazoa</taxon>
        <taxon>Spiralia</taxon>
        <taxon>Lophotrochozoa</taxon>
        <taxon>Platyhelminthes</taxon>
        <taxon>Cestoda</taxon>
        <taxon>Eucestoda</taxon>
        <taxon>Diphyllobothriidea</taxon>
        <taxon>Diphyllobothriidae</taxon>
        <taxon>Schistocephalus</taxon>
    </lineage>
</organism>
<comment type="catalytic activity">
    <reaction evidence="7">
        <text>diphthine methyl ester-[translation elongation factor 2] + H2O = diphthine-[translation elongation factor 2] + methanol + H(+)</text>
        <dbReference type="Rhea" id="RHEA:42656"/>
        <dbReference type="Rhea" id="RHEA-COMP:10172"/>
        <dbReference type="Rhea" id="RHEA-COMP:10173"/>
        <dbReference type="ChEBI" id="CHEBI:15377"/>
        <dbReference type="ChEBI" id="CHEBI:15378"/>
        <dbReference type="ChEBI" id="CHEBI:17790"/>
        <dbReference type="ChEBI" id="CHEBI:79005"/>
        <dbReference type="ChEBI" id="CHEBI:82696"/>
        <dbReference type="EC" id="3.1.1.97"/>
    </reaction>
</comment>
<name>A0A0X3PZD0_SCHSO</name>
<keyword evidence="2 8" id="KW-0853">WD repeat</keyword>
<keyword evidence="4" id="KW-0378">Hydrolase</keyword>
<dbReference type="InterPro" id="IPR015943">
    <property type="entry name" value="WD40/YVTN_repeat-like_dom_sf"/>
</dbReference>
<protein>
    <recommendedName>
        <fullName evidence="6">methylated diphthine methylhydrolase</fullName>
        <ecNumber evidence="6">3.1.1.97</ecNumber>
    </recommendedName>
</protein>
<evidence type="ECO:0000256" key="5">
    <source>
        <dbReference type="ARBA" id="ARBA00038092"/>
    </source>
</evidence>
<dbReference type="GO" id="GO:0017183">
    <property type="term" value="P:protein histidyl modification to diphthamide"/>
    <property type="evidence" value="ECO:0007669"/>
    <property type="project" value="TreeGrafter"/>
</dbReference>
<evidence type="ECO:0000256" key="7">
    <source>
        <dbReference type="ARBA" id="ARBA00047551"/>
    </source>
</evidence>
<dbReference type="PROSITE" id="PS00678">
    <property type="entry name" value="WD_REPEATS_1"/>
    <property type="match status" value="1"/>
</dbReference>
<evidence type="ECO:0000256" key="1">
    <source>
        <dbReference type="ARBA" id="ARBA00005156"/>
    </source>
</evidence>
<proteinExistence type="inferred from homology"/>
<reference evidence="9" key="1">
    <citation type="submission" date="2016-01" db="EMBL/GenBank/DDBJ databases">
        <title>Reference transcriptome for the parasite Schistocephalus solidus: insights into the molecular evolution of parasitism.</title>
        <authorList>
            <person name="Hebert F.O."/>
            <person name="Grambauer S."/>
            <person name="Barber I."/>
            <person name="Landry C.R."/>
            <person name="Aubin-Horth N."/>
        </authorList>
    </citation>
    <scope>NUCLEOTIDE SEQUENCE</scope>
</reference>
<evidence type="ECO:0000256" key="6">
    <source>
        <dbReference type="ARBA" id="ARBA00039131"/>
    </source>
</evidence>
<dbReference type="SUPFAM" id="SSF50978">
    <property type="entry name" value="WD40 repeat-like"/>
    <property type="match status" value="1"/>
</dbReference>
<dbReference type="Pfam" id="PF00400">
    <property type="entry name" value="WD40"/>
    <property type="match status" value="2"/>
</dbReference>
<comment type="similarity">
    <text evidence="5">Belongs to the DPH7 family.</text>
</comment>
<dbReference type="GO" id="GO:0061685">
    <property type="term" value="F:diphthine methylesterase activity"/>
    <property type="evidence" value="ECO:0007669"/>
    <property type="project" value="UniProtKB-EC"/>
</dbReference>
<keyword evidence="3" id="KW-0677">Repeat</keyword>
<dbReference type="PANTHER" id="PTHR46042:SF1">
    <property type="entry name" value="DIPHTHINE METHYLTRANSFERASE"/>
    <property type="match status" value="1"/>
</dbReference>
<evidence type="ECO:0000313" key="9">
    <source>
        <dbReference type="EMBL" id="JAP55367.1"/>
    </source>
</evidence>
<dbReference type="EC" id="3.1.1.97" evidence="6"/>
<comment type="pathway">
    <text evidence="1">Protein modification; peptidyl-diphthamide biosynthesis.</text>
</comment>
<accession>A0A0X3PZD0</accession>